<dbReference type="PROSITE" id="PS51221">
    <property type="entry name" value="TTL"/>
    <property type="match status" value="1"/>
</dbReference>
<dbReference type="SUPFAM" id="SSF56059">
    <property type="entry name" value="Glutathione synthetase ATP-binding domain-like"/>
    <property type="match status" value="1"/>
</dbReference>
<dbReference type="GO" id="GO:0015631">
    <property type="term" value="F:tubulin binding"/>
    <property type="evidence" value="ECO:0007669"/>
    <property type="project" value="TreeGrafter"/>
</dbReference>
<evidence type="ECO:0000313" key="12">
    <source>
        <dbReference type="Proteomes" id="UP000264800"/>
    </source>
</evidence>
<accession>A0A3Q2ZHX2</accession>
<dbReference type="GO" id="GO:0070740">
    <property type="term" value="F:tubulin-glutamic acid ligase activity"/>
    <property type="evidence" value="ECO:0007669"/>
    <property type="project" value="TreeGrafter"/>
</dbReference>
<dbReference type="Ensembl" id="ENSKMAT00000003246.1">
    <property type="protein sequence ID" value="ENSKMAP00000003183.1"/>
    <property type="gene ID" value="ENSKMAG00000002437.1"/>
</dbReference>
<feature type="region of interest" description="Disordered" evidence="9">
    <location>
        <begin position="1"/>
        <end position="22"/>
    </location>
</feature>
<feature type="region of interest" description="Disordered" evidence="9">
    <location>
        <begin position="538"/>
        <end position="578"/>
    </location>
</feature>
<dbReference type="GeneTree" id="ENSGT00940000162910"/>
<dbReference type="GO" id="GO:0005524">
    <property type="term" value="F:ATP binding"/>
    <property type="evidence" value="ECO:0007669"/>
    <property type="project" value="UniProtKB-UniRule"/>
</dbReference>
<dbReference type="PANTHER" id="PTHR12241:SF145">
    <property type="entry name" value="TUBULIN POLYGLUTAMYLASE TTLL5"/>
    <property type="match status" value="1"/>
</dbReference>
<feature type="compositionally biased region" description="Acidic residues" evidence="9">
    <location>
        <begin position="9"/>
        <end position="19"/>
    </location>
</feature>
<dbReference type="GO" id="GO:0036064">
    <property type="term" value="C:ciliary basal body"/>
    <property type="evidence" value="ECO:0007669"/>
    <property type="project" value="TreeGrafter"/>
</dbReference>
<dbReference type="STRING" id="37003.ENSKMAP00000003183"/>
<sequence>MPAVLQEKEDSESSSEDEGGDHPCITWSGLSKTIPILLFLPEAIVSKDRIICSVGERYNMAFKIVRTESRLVRRILANHGFLEVHPNSNDFNLMWTGSHLKPYVLRCLQDYQKVNHFPRSYELTRKDHLYKNIQRMQQTHGFKNFHIIPQTFMLPSEFQEFRNCFAKDKGPWIIKPVASSRGRGIYLVSNPNQIAMDENILVSRYINNPLLIDEFKFDVRLYVLVTSYDPLLIYVYEEGLARFATVKYDRASTSIKNTFMHLTNYSLNKKSSDYVSCDDPEVEDYGNKWSMSAVLRYLKQEGKDTTLLMRQVEDLIIKALLSAEPQIANACKMFVPHKTNCFELYGFDVLIDSNLKPWLLEVNLSPSLSCDAPLDLKIKASMIADMFSLVGFVCLDPLSRQPRSDRVTSDKFSAAQRTQRPIPAVSSEMDKQGAKHSQGDSTLNLTAEEIKVLRRMKEEYERRGGFIRIFPTEDTWELYGAYLESKTSLNLMLANRLFHGRNVNGSMQLQVDTVHDCHVVQYERKLLSLEARKRRRRHLSYHSAARKKKLGKESKASLTENRSQEAEECAQEEREETQPLLEPVSHKALVTEQRKQVDTPLERCHNKSLSSSEAAMHNARPAVNLLNILQQGWDLSKVQARVAFSSYLHRVQQRLLAESRANASPAWPDKDNDQMELVIRFLRRAVSNLQQDVQFVLPNRQLPLQHRRRILSHQLGEFIRCYNKETEHLVTKQENSEEQCCVNQSVFQEYITAASENDLEEVLTFYTQKSKSATVFLGTKVRSVKKDTQDSGKSSKSHLVGSRASESSLSTGQVSSDSDIKATESQMSASVMPSDQQADVTTGKTQPDVQSSQHSSSFPLTLDCTHAHLQHCSPAAAFIPLHCPPPPPPQPPSYAQSLAKSHFCHSETHSDPPAYTSAPVVTQPPKVIQTATSAASNTVTSGQSGQVLRRISSFTTSTSSSGATASIPTITHIYSQRLYRPTSAGQEIRKSTSSRFKSNSVGTFRELQSLSAQAQSNQQAFISALQKLADKQVARHCSSSSHINLLTQHLTNLNLANRMLGRENLTLNPKAAATQRPVRAAHSGKDQHGSTGPLKDEEGLLDGRMQTASSLGKGLSAVQPYQPAQGSYQLQFAIQQLQQQKLKSHQFLDRYQAQVSNQTSAPPIQVSQKSSRSPPSSFHAWPSHSHNQTCVGPGLVPKPPDSTREGQIRKTATKRLVKSFYVPEAVPGPGSLSQMTRRGFGTHPATLQARQVSVHVTTSDGVIFWARTTDEAMPNIEQHPINFYTIQPQTCERIICQAWNVEP</sequence>
<comment type="catalytic activity">
    <reaction evidence="7">
        <text>L-glutamyl-[protein] + L-glutamate + ATP = gamma-L-glutamyl-L-glutamyl-[protein] + ADP + phosphate + H(+)</text>
        <dbReference type="Rhea" id="RHEA:60144"/>
        <dbReference type="Rhea" id="RHEA-COMP:10208"/>
        <dbReference type="Rhea" id="RHEA-COMP:15517"/>
        <dbReference type="ChEBI" id="CHEBI:15378"/>
        <dbReference type="ChEBI" id="CHEBI:29973"/>
        <dbReference type="ChEBI" id="CHEBI:29985"/>
        <dbReference type="ChEBI" id="CHEBI:30616"/>
        <dbReference type="ChEBI" id="CHEBI:43474"/>
        <dbReference type="ChEBI" id="CHEBI:143622"/>
        <dbReference type="ChEBI" id="CHEBI:456216"/>
    </reaction>
    <physiologicalReaction direction="left-to-right" evidence="7">
        <dbReference type="Rhea" id="RHEA:60145"/>
    </physiologicalReaction>
</comment>
<feature type="compositionally biased region" description="Basic and acidic residues" evidence="9">
    <location>
        <begin position="1083"/>
        <end position="1098"/>
    </location>
</feature>
<dbReference type="PANTHER" id="PTHR12241">
    <property type="entry name" value="TUBULIN POLYGLUTAMYLASE"/>
    <property type="match status" value="1"/>
</dbReference>
<reference evidence="11" key="2">
    <citation type="submission" date="2025-09" db="UniProtKB">
        <authorList>
            <consortium name="Ensembl"/>
        </authorList>
    </citation>
    <scope>IDENTIFICATION</scope>
</reference>
<dbReference type="GO" id="GO:0046872">
    <property type="term" value="F:metal ion binding"/>
    <property type="evidence" value="ECO:0007669"/>
    <property type="project" value="InterPro"/>
</dbReference>
<evidence type="ECO:0000256" key="1">
    <source>
        <dbReference type="ARBA" id="ARBA00006820"/>
    </source>
</evidence>
<dbReference type="PROSITE" id="PS50975">
    <property type="entry name" value="ATP_GRASP"/>
    <property type="match status" value="1"/>
</dbReference>
<feature type="compositionally biased region" description="Basic residues" evidence="9">
    <location>
        <begin position="538"/>
        <end position="550"/>
    </location>
</feature>
<evidence type="ECO:0000313" key="11">
    <source>
        <dbReference type="Ensembl" id="ENSKMAP00000003183.1"/>
    </source>
</evidence>
<feature type="region of interest" description="Disordered" evidence="9">
    <location>
        <begin position="786"/>
        <end position="858"/>
    </location>
</feature>
<reference evidence="11" key="1">
    <citation type="submission" date="2025-08" db="UniProtKB">
        <authorList>
            <consortium name="Ensembl"/>
        </authorList>
    </citation>
    <scope>IDENTIFICATION</scope>
</reference>
<feature type="region of interest" description="Disordered" evidence="9">
    <location>
        <begin position="1154"/>
        <end position="1207"/>
    </location>
</feature>
<dbReference type="Pfam" id="PF03133">
    <property type="entry name" value="TTL"/>
    <property type="match status" value="1"/>
</dbReference>
<feature type="compositionally biased region" description="Polar residues" evidence="9">
    <location>
        <begin position="804"/>
        <end position="858"/>
    </location>
</feature>
<keyword evidence="2" id="KW-0436">Ligase</keyword>
<evidence type="ECO:0000256" key="4">
    <source>
        <dbReference type="ARBA" id="ARBA00022741"/>
    </source>
</evidence>
<evidence type="ECO:0000256" key="3">
    <source>
        <dbReference type="ARBA" id="ARBA00022701"/>
    </source>
</evidence>
<proteinExistence type="inferred from homology"/>
<dbReference type="FunFam" id="3.30.470.20:FF:000009">
    <property type="entry name" value="tubulin polyglutamylase TTLL5 isoform X1"/>
    <property type="match status" value="1"/>
</dbReference>
<keyword evidence="3" id="KW-0493">Microtubule</keyword>
<keyword evidence="12" id="KW-1185">Reference proteome</keyword>
<keyword evidence="5 8" id="KW-0067">ATP-binding</keyword>
<evidence type="ECO:0000256" key="5">
    <source>
        <dbReference type="ARBA" id="ARBA00022840"/>
    </source>
</evidence>
<organism evidence="11 12">
    <name type="scientific">Kryptolebias marmoratus</name>
    <name type="common">Mangrove killifish</name>
    <name type="synonym">Rivulus marmoratus</name>
    <dbReference type="NCBI Taxonomy" id="37003"/>
    <lineage>
        <taxon>Eukaryota</taxon>
        <taxon>Metazoa</taxon>
        <taxon>Chordata</taxon>
        <taxon>Craniata</taxon>
        <taxon>Vertebrata</taxon>
        <taxon>Euteleostomi</taxon>
        <taxon>Actinopterygii</taxon>
        <taxon>Neopterygii</taxon>
        <taxon>Teleostei</taxon>
        <taxon>Neoteleostei</taxon>
        <taxon>Acanthomorphata</taxon>
        <taxon>Ovalentaria</taxon>
        <taxon>Atherinomorphae</taxon>
        <taxon>Cyprinodontiformes</taxon>
        <taxon>Rivulidae</taxon>
        <taxon>Kryptolebias</taxon>
    </lineage>
</organism>
<evidence type="ECO:0000256" key="9">
    <source>
        <dbReference type="SAM" id="MobiDB-lite"/>
    </source>
</evidence>
<comment type="similarity">
    <text evidence="1">Belongs to the tubulin--tyrosine ligase family.</text>
</comment>
<dbReference type="GO" id="GO:0005874">
    <property type="term" value="C:microtubule"/>
    <property type="evidence" value="ECO:0007669"/>
    <property type="project" value="UniProtKB-KW"/>
</dbReference>
<keyword evidence="4 8" id="KW-0547">Nucleotide-binding</keyword>
<dbReference type="InterPro" id="IPR011761">
    <property type="entry name" value="ATP-grasp"/>
</dbReference>
<evidence type="ECO:0000256" key="7">
    <source>
        <dbReference type="ARBA" id="ARBA00049274"/>
    </source>
</evidence>
<feature type="compositionally biased region" description="Low complexity" evidence="9">
    <location>
        <begin position="1167"/>
        <end position="1177"/>
    </location>
</feature>
<feature type="compositionally biased region" description="Polar residues" evidence="9">
    <location>
        <begin position="1154"/>
        <end position="1166"/>
    </location>
</feature>
<evidence type="ECO:0000256" key="8">
    <source>
        <dbReference type="PROSITE-ProRule" id="PRU00409"/>
    </source>
</evidence>
<feature type="region of interest" description="Disordered" evidence="9">
    <location>
        <begin position="401"/>
        <end position="440"/>
    </location>
</feature>
<feature type="compositionally biased region" description="Acidic residues" evidence="9">
    <location>
        <begin position="566"/>
        <end position="575"/>
    </location>
</feature>
<feature type="region of interest" description="Disordered" evidence="9">
    <location>
        <begin position="1072"/>
        <end position="1098"/>
    </location>
</feature>
<name>A0A3Q2ZHX2_KRYMA</name>
<protein>
    <recommendedName>
        <fullName evidence="6">Tubulin--tyrosine ligase-like protein 5</fullName>
    </recommendedName>
</protein>
<evidence type="ECO:0000256" key="2">
    <source>
        <dbReference type="ARBA" id="ARBA00022598"/>
    </source>
</evidence>
<evidence type="ECO:0000259" key="10">
    <source>
        <dbReference type="PROSITE" id="PS50975"/>
    </source>
</evidence>
<evidence type="ECO:0000256" key="6">
    <source>
        <dbReference type="ARBA" id="ARBA00041448"/>
    </source>
</evidence>
<dbReference type="Proteomes" id="UP000264800">
    <property type="component" value="Unplaced"/>
</dbReference>
<dbReference type="Gene3D" id="3.30.470.20">
    <property type="entry name" value="ATP-grasp fold, B domain"/>
    <property type="match status" value="1"/>
</dbReference>
<dbReference type="InterPro" id="IPR004344">
    <property type="entry name" value="TTL/TTLL_fam"/>
</dbReference>
<feature type="domain" description="ATP-grasp" evidence="10">
    <location>
        <begin position="139"/>
        <end position="391"/>
    </location>
</feature>
<dbReference type="GO" id="GO:0000226">
    <property type="term" value="P:microtubule cytoskeleton organization"/>
    <property type="evidence" value="ECO:0007669"/>
    <property type="project" value="TreeGrafter"/>
</dbReference>